<dbReference type="SMART" id="SM00441">
    <property type="entry name" value="FF"/>
    <property type="match status" value="4"/>
</dbReference>
<feature type="compositionally biased region" description="Basic residues" evidence="3">
    <location>
        <begin position="690"/>
        <end position="701"/>
    </location>
</feature>
<dbReference type="OMA" id="VYDMWVA"/>
<keyword evidence="7" id="KW-1185">Reference proteome</keyword>
<evidence type="ECO:0000313" key="6">
    <source>
        <dbReference type="EnsemblMetazoa" id="XP_022656645"/>
    </source>
</evidence>
<feature type="domain" description="FF" evidence="5">
    <location>
        <begin position="455"/>
        <end position="515"/>
    </location>
</feature>
<feature type="domain" description="WW" evidence="4">
    <location>
        <begin position="93"/>
        <end position="126"/>
    </location>
</feature>
<dbReference type="CTD" id="33513"/>
<dbReference type="PROSITE" id="PS01159">
    <property type="entry name" value="WW_DOMAIN_1"/>
    <property type="match status" value="1"/>
</dbReference>
<dbReference type="GO" id="GO:0071004">
    <property type="term" value="C:U2-type prespliceosome"/>
    <property type="evidence" value="ECO:0007669"/>
    <property type="project" value="TreeGrafter"/>
</dbReference>
<dbReference type="Proteomes" id="UP000594260">
    <property type="component" value="Unplaced"/>
</dbReference>
<evidence type="ECO:0000256" key="3">
    <source>
        <dbReference type="SAM" id="MobiDB-lite"/>
    </source>
</evidence>
<feature type="compositionally biased region" description="Polar residues" evidence="3">
    <location>
        <begin position="191"/>
        <end position="203"/>
    </location>
</feature>
<dbReference type="FunCoup" id="A0A7M7JTQ6">
    <property type="interactions" value="2241"/>
</dbReference>
<feature type="compositionally biased region" description="Basic residues" evidence="3">
    <location>
        <begin position="654"/>
        <end position="673"/>
    </location>
</feature>
<feature type="compositionally biased region" description="Low complexity" evidence="3">
    <location>
        <begin position="674"/>
        <end position="689"/>
    </location>
</feature>
<dbReference type="Gene3D" id="1.10.10.440">
    <property type="entry name" value="FF domain"/>
    <property type="match status" value="5"/>
</dbReference>
<dbReference type="Pfam" id="PF00397">
    <property type="entry name" value="WW"/>
    <property type="match status" value="2"/>
</dbReference>
<feature type="region of interest" description="Disordered" evidence="3">
    <location>
        <begin position="188"/>
        <end position="232"/>
    </location>
</feature>
<dbReference type="AlphaFoldDB" id="A0A7M7JTQ6"/>
<proteinExistence type="predicted"/>
<protein>
    <submittedName>
        <fullName evidence="6">Uncharacterized protein</fullName>
    </submittedName>
</protein>
<feature type="region of interest" description="Disordered" evidence="3">
    <location>
        <begin position="651"/>
        <end position="761"/>
    </location>
</feature>
<dbReference type="InParanoid" id="A0A7M7JTQ6"/>
<dbReference type="InterPro" id="IPR036517">
    <property type="entry name" value="FF_domain_sf"/>
</dbReference>
<organism evidence="6 7">
    <name type="scientific">Varroa destructor</name>
    <name type="common">Honeybee mite</name>
    <dbReference type="NCBI Taxonomy" id="109461"/>
    <lineage>
        <taxon>Eukaryota</taxon>
        <taxon>Metazoa</taxon>
        <taxon>Ecdysozoa</taxon>
        <taxon>Arthropoda</taxon>
        <taxon>Chelicerata</taxon>
        <taxon>Arachnida</taxon>
        <taxon>Acari</taxon>
        <taxon>Parasitiformes</taxon>
        <taxon>Mesostigmata</taxon>
        <taxon>Gamasina</taxon>
        <taxon>Dermanyssoidea</taxon>
        <taxon>Varroidae</taxon>
        <taxon>Varroa</taxon>
    </lineage>
</organism>
<accession>A0A7M7JTQ6</accession>
<evidence type="ECO:0000259" key="4">
    <source>
        <dbReference type="PROSITE" id="PS50020"/>
    </source>
</evidence>
<evidence type="ECO:0000259" key="5">
    <source>
        <dbReference type="PROSITE" id="PS51676"/>
    </source>
</evidence>
<evidence type="ECO:0000256" key="1">
    <source>
        <dbReference type="ARBA" id="ARBA00022737"/>
    </source>
</evidence>
<feature type="domain" description="FF" evidence="5">
    <location>
        <begin position="590"/>
        <end position="647"/>
    </location>
</feature>
<dbReference type="OrthoDB" id="187617at2759"/>
<dbReference type="FunFam" id="1.10.10.440:FF:000003">
    <property type="entry name" value="Pre-mRNA processing factor 40 homolog A"/>
    <property type="match status" value="1"/>
</dbReference>
<feature type="coiled-coil region" evidence="2">
    <location>
        <begin position="294"/>
        <end position="321"/>
    </location>
</feature>
<feature type="compositionally biased region" description="Polar residues" evidence="3">
    <location>
        <begin position="83"/>
        <end position="97"/>
    </location>
</feature>
<dbReference type="Gene3D" id="2.20.70.10">
    <property type="match status" value="2"/>
</dbReference>
<dbReference type="GO" id="GO:0003723">
    <property type="term" value="F:RNA binding"/>
    <property type="evidence" value="ECO:0007669"/>
    <property type="project" value="TreeGrafter"/>
</dbReference>
<name>A0A7M7JTQ6_VARDE</name>
<feature type="coiled-coil region" evidence="2">
    <location>
        <begin position="426"/>
        <end position="457"/>
    </location>
</feature>
<dbReference type="SUPFAM" id="SSF81698">
    <property type="entry name" value="FF domain"/>
    <property type="match status" value="5"/>
</dbReference>
<sequence length="792" mass="89813">MDPHLLAAGIMPTFPAGVPAFVGFNPAAAPAYPQVPSAPVQIPLPGDAPTNVVAAPTSVAAAVAAGSPANPTEAPLPPATPSVGASDTTQTGNTAQCDWTEHTSPDGRIYYYNSVTRKSSWDKPDELKSSTELLLSRCPWKEYKSESGRLYYYNAETKESKWSIPKELEDIRRLLEMEGKVKTAVRLELPNSASGTPTINSPVASVEQPPIDEASRTSFAPDDDSQSNQDGAVVKLEYKDKREMADAFRVLLRERNVASNASWENAVKAISQDPRYAALKKLPDRKQIFNLYKTQRAKEEKEEQRMKIRKAKEDLEQFLLNSPQLNMNVRYKKAYELFGHLPVWTAVGDRERKELYDDIMTIVTKRDKEAQRALRKKNMATLADILDAMAEVTHRTTWQEAQQLLLDNPTFAEDAELLGMDKEDALTIFEDHIRELEKEHEAEREREKKVLKRSQRKAREGFQALLADLHDKGKLTSMSLWSELYPVIRSDPRFNNMLGQPGSTPLDLFKFFVAELKDRLIDEKKIIKEILREKNFTVEVDTQFEQFVTVISEDKRSATLDAGNVKLTYTALMEKAAAREKERLREEQRKVKRAEAAFRSILRNLSPPVEYDSSYDKIRPLIESHPDFNGLLLESERVRVFKEYTTALEEACSHHHGRSKKSKKNTKHKRNRSSSRSSVTSISSSSGGSSRKKKKKKKSRYQSRSPSPSLKKSRYLEASPSPSKRFSPVEDESESGYKASEKYRHYREATPEEGEVTHREADEAMLSERELEDRRRELLAQLHSGATEDVSD</sequence>
<feature type="domain" description="FF" evidence="5">
    <location>
        <begin position="241"/>
        <end position="295"/>
    </location>
</feature>
<feature type="compositionally biased region" description="Basic and acidic residues" evidence="3">
    <location>
        <begin position="739"/>
        <end position="761"/>
    </location>
</feature>
<dbReference type="PROSITE" id="PS51676">
    <property type="entry name" value="FF"/>
    <property type="match status" value="3"/>
</dbReference>
<keyword evidence="1" id="KW-0677">Repeat</keyword>
<dbReference type="InterPro" id="IPR001202">
    <property type="entry name" value="WW_dom"/>
</dbReference>
<dbReference type="PROSITE" id="PS50020">
    <property type="entry name" value="WW_DOMAIN_2"/>
    <property type="match status" value="2"/>
</dbReference>
<dbReference type="CDD" id="cd00201">
    <property type="entry name" value="WW"/>
    <property type="match status" value="2"/>
</dbReference>
<dbReference type="Pfam" id="PF01846">
    <property type="entry name" value="FF"/>
    <property type="match status" value="3"/>
</dbReference>
<reference evidence="6" key="1">
    <citation type="submission" date="2021-01" db="UniProtKB">
        <authorList>
            <consortium name="EnsemblMetazoa"/>
        </authorList>
    </citation>
    <scope>IDENTIFICATION</scope>
</reference>
<dbReference type="SUPFAM" id="SSF51045">
    <property type="entry name" value="WW domain"/>
    <property type="match status" value="2"/>
</dbReference>
<dbReference type="Pfam" id="PF25432">
    <property type="entry name" value="FF_PRPF40A"/>
    <property type="match status" value="1"/>
</dbReference>
<dbReference type="GO" id="GO:0045292">
    <property type="term" value="P:mRNA cis splicing, via spliceosome"/>
    <property type="evidence" value="ECO:0007669"/>
    <property type="project" value="InterPro"/>
</dbReference>
<dbReference type="InterPro" id="IPR039726">
    <property type="entry name" value="Prp40-like"/>
</dbReference>
<dbReference type="RefSeq" id="XP_022656645.1">
    <property type="nucleotide sequence ID" value="XM_022800910.1"/>
</dbReference>
<dbReference type="FunFam" id="1.10.10.440:FF:000002">
    <property type="entry name" value="pre-mRNA-processing factor 40 homolog A isoform X1"/>
    <property type="match status" value="1"/>
</dbReference>
<dbReference type="InterPro" id="IPR036020">
    <property type="entry name" value="WW_dom_sf"/>
</dbReference>
<feature type="region of interest" description="Disordered" evidence="3">
    <location>
        <begin position="66"/>
        <end position="101"/>
    </location>
</feature>
<feature type="coiled-coil region" evidence="2">
    <location>
        <begin position="570"/>
        <end position="604"/>
    </location>
</feature>
<keyword evidence="2" id="KW-0175">Coiled coil</keyword>
<dbReference type="EnsemblMetazoa" id="XM_022800910">
    <property type="protein sequence ID" value="XP_022656645"/>
    <property type="gene ID" value="LOC111248471"/>
</dbReference>
<evidence type="ECO:0000256" key="2">
    <source>
        <dbReference type="SAM" id="Coils"/>
    </source>
</evidence>
<dbReference type="GeneID" id="111248471"/>
<dbReference type="SMART" id="SM00456">
    <property type="entry name" value="WW"/>
    <property type="match status" value="2"/>
</dbReference>
<dbReference type="GO" id="GO:0005685">
    <property type="term" value="C:U1 snRNP"/>
    <property type="evidence" value="ECO:0007669"/>
    <property type="project" value="TreeGrafter"/>
</dbReference>
<dbReference type="KEGG" id="vde:111248471"/>
<dbReference type="PANTHER" id="PTHR11864:SF0">
    <property type="entry name" value="PRP40 PRE-MRNA PROCESSING FACTOR 40 HOMOLOG A (YEAST)"/>
    <property type="match status" value="1"/>
</dbReference>
<feature type="domain" description="WW" evidence="4">
    <location>
        <begin position="139"/>
        <end position="167"/>
    </location>
</feature>
<evidence type="ECO:0000313" key="7">
    <source>
        <dbReference type="Proteomes" id="UP000594260"/>
    </source>
</evidence>
<dbReference type="PANTHER" id="PTHR11864">
    <property type="entry name" value="PRE-MRNA-PROCESSING PROTEIN PRP40"/>
    <property type="match status" value="1"/>
</dbReference>
<dbReference type="InterPro" id="IPR002713">
    <property type="entry name" value="FF_domain"/>
</dbReference>